<evidence type="ECO:0000256" key="1">
    <source>
        <dbReference type="ARBA" id="ARBA00005564"/>
    </source>
</evidence>
<evidence type="ECO:0000313" key="2">
    <source>
        <dbReference type="EMBL" id="MAH62435.1"/>
    </source>
</evidence>
<protein>
    <submittedName>
        <fullName evidence="2">6-phosphogluconolactonase</fullName>
    </submittedName>
</protein>
<comment type="caution">
    <text evidence="2">The sequence shown here is derived from an EMBL/GenBank/DDBJ whole genome shotgun (WGS) entry which is preliminary data.</text>
</comment>
<sequence length="359" mass="39401">MNNQLIYVGGYASPEMEGIQLYNLDLTTGQLTYVKGVKGVENPSFLIVTKDLQRLYAVIEVAEYQGISGGGVVGFEISEEGRNLVSLNNQPTNGDHPCHLSLSTSEDTLFVANYSGGSVSAYQILKDGSLSEPSDFHQHQGSSVNLKRQEGPHAHMAHLTPDGRHLLVNDLGTDQLMVYQINPQGKLALLKDRCLTLPAGSGPRHLTFSNSNKSMYLINELGNTILVFPVGEDGLPEKEYVQKIDTLPSDFLDESTTADIHVHPSGKFLYGTNRGHDSFCRYRIIQDEKLELIGHVSTGGQSPRNFSIHPDGQWLVVAHQVSGNILSFAVDQQTGMLNQTDNQQLKLQPSCVQFGHQSN</sequence>
<evidence type="ECO:0000313" key="3">
    <source>
        <dbReference type="Proteomes" id="UP000226525"/>
    </source>
</evidence>
<dbReference type="AlphaFoldDB" id="A0A2D6YGX6"/>
<dbReference type="PANTHER" id="PTHR30344:SF1">
    <property type="entry name" value="6-PHOSPHOGLUCONOLACTONASE"/>
    <property type="match status" value="1"/>
</dbReference>
<reference evidence="3" key="1">
    <citation type="submission" date="2017-09" db="EMBL/GenBank/DDBJ databases">
        <title>The Reconstruction of 2,631 Draft Metagenome-Assembled Genomes from the Global Oceans.</title>
        <authorList>
            <person name="Tully B.J."/>
            <person name="Graham E.D."/>
            <person name="Heidelberg J.F."/>
        </authorList>
    </citation>
    <scope>NUCLEOTIDE SEQUENCE [LARGE SCALE GENOMIC DNA]</scope>
</reference>
<dbReference type="Gene3D" id="2.130.10.10">
    <property type="entry name" value="YVTN repeat-like/Quinoprotein amine dehydrogenase"/>
    <property type="match status" value="1"/>
</dbReference>
<dbReference type="InterPro" id="IPR050282">
    <property type="entry name" value="Cycloisomerase_2"/>
</dbReference>
<dbReference type="EMBL" id="NZEX01000031">
    <property type="protein sequence ID" value="MAH62435.1"/>
    <property type="molecule type" value="Genomic_DNA"/>
</dbReference>
<dbReference type="GO" id="GO:0017057">
    <property type="term" value="F:6-phosphogluconolactonase activity"/>
    <property type="evidence" value="ECO:0007669"/>
    <property type="project" value="TreeGrafter"/>
</dbReference>
<dbReference type="Pfam" id="PF10282">
    <property type="entry name" value="Lactonase"/>
    <property type="match status" value="1"/>
</dbReference>
<dbReference type="InterPro" id="IPR019405">
    <property type="entry name" value="Lactonase_7-beta_prop"/>
</dbReference>
<name>A0A2D6YGX6_9DELT</name>
<accession>A0A2D6YGX6</accession>
<gene>
    <name evidence="2" type="ORF">CMN54_03085</name>
</gene>
<dbReference type="Proteomes" id="UP000226525">
    <property type="component" value="Unassembled WGS sequence"/>
</dbReference>
<dbReference type="PANTHER" id="PTHR30344">
    <property type="entry name" value="6-PHOSPHOGLUCONOLACTONASE-RELATED"/>
    <property type="match status" value="1"/>
</dbReference>
<organism evidence="2 3">
    <name type="scientific">SAR324 cluster bacterium</name>
    <dbReference type="NCBI Taxonomy" id="2024889"/>
    <lineage>
        <taxon>Bacteria</taxon>
        <taxon>Deltaproteobacteria</taxon>
        <taxon>SAR324 cluster</taxon>
    </lineage>
</organism>
<comment type="similarity">
    <text evidence="1">Belongs to the cycloisomerase 2 family.</text>
</comment>
<dbReference type="SUPFAM" id="SSF51004">
    <property type="entry name" value="C-terminal (heme d1) domain of cytochrome cd1-nitrite reductase"/>
    <property type="match status" value="1"/>
</dbReference>
<dbReference type="GO" id="GO:0005829">
    <property type="term" value="C:cytosol"/>
    <property type="evidence" value="ECO:0007669"/>
    <property type="project" value="TreeGrafter"/>
</dbReference>
<dbReference type="InterPro" id="IPR015943">
    <property type="entry name" value="WD40/YVTN_repeat-like_dom_sf"/>
</dbReference>
<proteinExistence type="inferred from homology"/>
<dbReference type="InterPro" id="IPR011048">
    <property type="entry name" value="Haem_d1_sf"/>
</dbReference>